<dbReference type="CDD" id="cd14752">
    <property type="entry name" value="GH31_N"/>
    <property type="match status" value="1"/>
</dbReference>
<keyword evidence="6" id="KW-1185">Reference proteome</keyword>
<dbReference type="AlphaFoldDB" id="A0A1T5CVH2"/>
<dbReference type="PROSITE" id="PS51820">
    <property type="entry name" value="PA14"/>
    <property type="match status" value="1"/>
</dbReference>
<dbReference type="InterPro" id="IPR033403">
    <property type="entry name" value="DUF5110"/>
</dbReference>
<dbReference type="SUPFAM" id="SSF51011">
    <property type="entry name" value="Glycosyl hydrolase domain"/>
    <property type="match status" value="1"/>
</dbReference>
<evidence type="ECO:0000256" key="2">
    <source>
        <dbReference type="RuleBase" id="RU361185"/>
    </source>
</evidence>
<reference evidence="5 6" key="1">
    <citation type="submission" date="2017-02" db="EMBL/GenBank/DDBJ databases">
        <authorList>
            <person name="Peterson S.W."/>
        </authorList>
    </citation>
    <scope>NUCLEOTIDE SEQUENCE [LARGE SCALE GENOMIC DNA]</scope>
    <source>
        <strain evidence="5 6">DSM 22899</strain>
    </source>
</reference>
<evidence type="ECO:0000259" key="4">
    <source>
        <dbReference type="PROSITE" id="PS51820"/>
    </source>
</evidence>
<evidence type="ECO:0000256" key="3">
    <source>
        <dbReference type="SAM" id="Phobius"/>
    </source>
</evidence>
<comment type="similarity">
    <text evidence="1 2">Belongs to the glycosyl hydrolase 31 family.</text>
</comment>
<keyword evidence="3" id="KW-0472">Membrane</keyword>
<sequence length="990" mass="113490">MPYDGQVYLWPDNQCSNPLPLLPFMITFRRLFTIGFHSLFVVCLLLGPIVPTLASQGEGPAISRRESGVTITYQGMATAVDHELALDVITDRIIHVVARPLGNTVQPSHSLMVVDSLRRTAGPWQLEETGDQVLLKTPVLTAQVAKATGAVTFLDKQGQPLLAEHPRDARTFTADAYDGDAFYRVRQHFTISDNEGLYGLGQHQNGVMNYRGRQVTLLQYNTMIGVPFLLSTNNYGLLWHNYSITKAGDIRPLLPLSAFRLYSKEGQPGWLTATYRDKDHPESVWLSRPESEIAYLYLDDQSRLPDSIDLVRSQVTYEGALESPYSGLHRLHINYSGYLKVWIDGQLQEDRWRESWNAGSFEVPLAMEAGKRYAIRMEWLPDGGQSYFGVQWQRPLSNSDQTRFSFDSEAGDGVDYYFIAGEDMDEVIGGYRHLTGRAPIMPRWAFGYWQSRERYKTQQELEDVAREFRRRRIPIDNMVQDWSYWPEHDWGSHAFDSTRFPDPEGMIKRLHDQHYRLMISVWPKINEESSVYPLFRDNGWLYMRNIYDGRRDWIGKGYTSTFYDPFNAGARQGFWNLLNEKLYQKGVDAWWMDASEPDIHSNINIEERKSVMQPAIGSSARYYNAFPLLNAKGIYEGQRHTDPNNRVFILTRSFFAGQQRYAAAAWSGDISSRWHDMKDQIAAGVNFSMSGAPYWTMDAGGFLVEKRFHQPNAADLEEWRELNARWYQYGAFLPLFRAHGQFPYREPFNIAPEGHPAYNSMRYSIELRYRLLPYIYSLAGSTHLHHYTMLRGLAMDFPRDARALGINDQFLFGPSLLVSPVTERGATSRALYLPEGTGWYDFYSGTYHRGGQTLEASAPYERMPVFAKAGSIVPLGPAVQYTDEKPADEITLWVYGGADATFTLYEDEGTNYNYETGKYSTITFAYHEGTKELHIGSRQGTFPGMLARRKFHVVYVQPDQPHGIDTASRITKTITYSGKEERIMLNKTNK</sequence>
<evidence type="ECO:0000313" key="5">
    <source>
        <dbReference type="EMBL" id="SKB63528.1"/>
    </source>
</evidence>
<dbReference type="InterPro" id="IPR025887">
    <property type="entry name" value="Glyco_hydro_31_N_dom"/>
</dbReference>
<gene>
    <name evidence="5" type="ORF">SAMN05660226_02399</name>
</gene>
<evidence type="ECO:0000256" key="1">
    <source>
        <dbReference type="ARBA" id="ARBA00007806"/>
    </source>
</evidence>
<dbReference type="Pfam" id="PF01055">
    <property type="entry name" value="Glyco_hydro_31_2nd"/>
    <property type="match status" value="1"/>
</dbReference>
<name>A0A1T5CVH2_9SPHI</name>
<dbReference type="Pfam" id="PF13802">
    <property type="entry name" value="Gal_mutarotas_2"/>
    <property type="match status" value="1"/>
</dbReference>
<feature type="domain" description="PA14" evidence="4">
    <location>
        <begin position="265"/>
        <end position="408"/>
    </location>
</feature>
<dbReference type="SUPFAM" id="SSF51445">
    <property type="entry name" value="(Trans)glycosidases"/>
    <property type="match status" value="1"/>
</dbReference>
<dbReference type="InterPro" id="IPR048395">
    <property type="entry name" value="Glyco_hydro_31_C"/>
</dbReference>
<organism evidence="5 6">
    <name type="scientific">Parapedobacter luteus</name>
    <dbReference type="NCBI Taxonomy" id="623280"/>
    <lineage>
        <taxon>Bacteria</taxon>
        <taxon>Pseudomonadati</taxon>
        <taxon>Bacteroidota</taxon>
        <taxon>Sphingobacteriia</taxon>
        <taxon>Sphingobacteriales</taxon>
        <taxon>Sphingobacteriaceae</taxon>
        <taxon>Parapedobacter</taxon>
    </lineage>
</organism>
<dbReference type="Gene3D" id="2.60.40.1760">
    <property type="entry name" value="glycosyl hydrolase (family 31)"/>
    <property type="match status" value="1"/>
</dbReference>
<dbReference type="PANTHER" id="PTHR43863:SF2">
    <property type="entry name" value="MALTASE-GLUCOAMYLASE"/>
    <property type="match status" value="1"/>
</dbReference>
<dbReference type="InterPro" id="IPR011658">
    <property type="entry name" value="PA14_dom"/>
</dbReference>
<keyword evidence="3" id="KW-0812">Transmembrane</keyword>
<dbReference type="EMBL" id="FUYS01000005">
    <property type="protein sequence ID" value="SKB63528.1"/>
    <property type="molecule type" value="Genomic_DNA"/>
</dbReference>
<dbReference type="Gene3D" id="3.20.20.80">
    <property type="entry name" value="Glycosidases"/>
    <property type="match status" value="1"/>
</dbReference>
<dbReference type="Proteomes" id="UP000190541">
    <property type="component" value="Unassembled WGS sequence"/>
</dbReference>
<dbReference type="InterPro" id="IPR017853">
    <property type="entry name" value="GH"/>
</dbReference>
<dbReference type="InterPro" id="IPR000322">
    <property type="entry name" value="Glyco_hydro_31_TIM"/>
</dbReference>
<dbReference type="Pfam" id="PF17137">
    <property type="entry name" value="DUF5110"/>
    <property type="match status" value="1"/>
</dbReference>
<dbReference type="STRING" id="623280.SAMN05660226_02399"/>
<accession>A0A1T5CVH2</accession>
<dbReference type="CDD" id="cd06591">
    <property type="entry name" value="GH31_xylosidase_XylS"/>
    <property type="match status" value="1"/>
</dbReference>
<dbReference type="SUPFAM" id="SSF56988">
    <property type="entry name" value="Anthrax protective antigen"/>
    <property type="match status" value="1"/>
</dbReference>
<dbReference type="GO" id="GO:0030246">
    <property type="term" value="F:carbohydrate binding"/>
    <property type="evidence" value="ECO:0007669"/>
    <property type="project" value="InterPro"/>
</dbReference>
<keyword evidence="2 5" id="KW-0378">Hydrolase</keyword>
<evidence type="ECO:0000313" key="6">
    <source>
        <dbReference type="Proteomes" id="UP000190541"/>
    </source>
</evidence>
<dbReference type="SUPFAM" id="SSF74650">
    <property type="entry name" value="Galactose mutarotase-like"/>
    <property type="match status" value="1"/>
</dbReference>
<protein>
    <submittedName>
        <fullName evidence="5">Alpha-D-xyloside xylohydrolase</fullName>
    </submittedName>
</protein>
<dbReference type="Gene3D" id="2.60.120.380">
    <property type="match status" value="1"/>
</dbReference>
<dbReference type="InterPro" id="IPR011013">
    <property type="entry name" value="Gal_mutarotase_sf_dom"/>
</dbReference>
<keyword evidence="3" id="KW-1133">Transmembrane helix</keyword>
<dbReference type="GO" id="GO:0004553">
    <property type="term" value="F:hydrolase activity, hydrolyzing O-glycosyl compounds"/>
    <property type="evidence" value="ECO:0007669"/>
    <property type="project" value="InterPro"/>
</dbReference>
<feature type="transmembrane region" description="Helical" evidence="3">
    <location>
        <begin position="31"/>
        <end position="50"/>
    </location>
</feature>
<dbReference type="InterPro" id="IPR051816">
    <property type="entry name" value="Glycosyl_Hydrolase_31"/>
</dbReference>
<dbReference type="PANTHER" id="PTHR43863">
    <property type="entry name" value="HYDROLASE, PUTATIVE (AFU_ORTHOLOGUE AFUA_1G03140)-RELATED"/>
    <property type="match status" value="1"/>
</dbReference>
<dbReference type="Gene3D" id="2.60.40.1180">
    <property type="entry name" value="Golgi alpha-mannosidase II"/>
    <property type="match status" value="2"/>
</dbReference>
<dbReference type="GO" id="GO:0005975">
    <property type="term" value="P:carbohydrate metabolic process"/>
    <property type="evidence" value="ECO:0007669"/>
    <property type="project" value="InterPro"/>
</dbReference>
<proteinExistence type="inferred from homology"/>
<keyword evidence="2" id="KW-0326">Glycosidase</keyword>
<dbReference type="InterPro" id="IPR037524">
    <property type="entry name" value="PA14/GLEYA"/>
</dbReference>
<dbReference type="Pfam" id="PF21365">
    <property type="entry name" value="Glyco_hydro_31_3rd"/>
    <property type="match status" value="1"/>
</dbReference>
<dbReference type="Pfam" id="PF07691">
    <property type="entry name" value="PA14"/>
    <property type="match status" value="1"/>
</dbReference>
<dbReference type="InterPro" id="IPR013780">
    <property type="entry name" value="Glyco_hydro_b"/>
</dbReference>